<feature type="region of interest" description="Disordered" evidence="1">
    <location>
        <begin position="133"/>
        <end position="169"/>
    </location>
</feature>
<proteinExistence type="predicted"/>
<organism evidence="2 3">
    <name type="scientific">Striga asiatica</name>
    <name type="common">Asiatic witchweed</name>
    <name type="synonym">Buchnera asiatica</name>
    <dbReference type="NCBI Taxonomy" id="4170"/>
    <lineage>
        <taxon>Eukaryota</taxon>
        <taxon>Viridiplantae</taxon>
        <taxon>Streptophyta</taxon>
        <taxon>Embryophyta</taxon>
        <taxon>Tracheophyta</taxon>
        <taxon>Spermatophyta</taxon>
        <taxon>Magnoliopsida</taxon>
        <taxon>eudicotyledons</taxon>
        <taxon>Gunneridae</taxon>
        <taxon>Pentapetalae</taxon>
        <taxon>asterids</taxon>
        <taxon>lamiids</taxon>
        <taxon>Lamiales</taxon>
        <taxon>Orobanchaceae</taxon>
        <taxon>Buchnereae</taxon>
        <taxon>Striga</taxon>
    </lineage>
</organism>
<dbReference type="AlphaFoldDB" id="A0A5A7P0W1"/>
<accession>A0A5A7P0W1</accession>
<dbReference type="EMBL" id="BKCP01000891">
    <property type="protein sequence ID" value="GER26201.1"/>
    <property type="molecule type" value="Genomic_DNA"/>
</dbReference>
<evidence type="ECO:0000313" key="2">
    <source>
        <dbReference type="EMBL" id="GER26201.1"/>
    </source>
</evidence>
<reference evidence="3" key="1">
    <citation type="journal article" date="2019" name="Curr. Biol.">
        <title>Genome Sequence of Striga asiatica Provides Insight into the Evolution of Plant Parasitism.</title>
        <authorList>
            <person name="Yoshida S."/>
            <person name="Kim S."/>
            <person name="Wafula E.K."/>
            <person name="Tanskanen J."/>
            <person name="Kim Y.M."/>
            <person name="Honaas L."/>
            <person name="Yang Z."/>
            <person name="Spallek T."/>
            <person name="Conn C.E."/>
            <person name="Ichihashi Y."/>
            <person name="Cheong K."/>
            <person name="Cui S."/>
            <person name="Der J.P."/>
            <person name="Gundlach H."/>
            <person name="Jiao Y."/>
            <person name="Hori C."/>
            <person name="Ishida J.K."/>
            <person name="Kasahara H."/>
            <person name="Kiba T."/>
            <person name="Kim M.S."/>
            <person name="Koo N."/>
            <person name="Laohavisit A."/>
            <person name="Lee Y.H."/>
            <person name="Lumba S."/>
            <person name="McCourt P."/>
            <person name="Mortimer J.C."/>
            <person name="Mutuku J.M."/>
            <person name="Nomura T."/>
            <person name="Sasaki-Sekimoto Y."/>
            <person name="Seto Y."/>
            <person name="Wang Y."/>
            <person name="Wakatake T."/>
            <person name="Sakakibara H."/>
            <person name="Demura T."/>
            <person name="Yamaguchi S."/>
            <person name="Yoneyama K."/>
            <person name="Manabe R.I."/>
            <person name="Nelson D.C."/>
            <person name="Schulman A.H."/>
            <person name="Timko M.P."/>
            <person name="dePamphilis C.W."/>
            <person name="Choi D."/>
            <person name="Shirasu K."/>
        </authorList>
    </citation>
    <scope>NUCLEOTIDE SEQUENCE [LARGE SCALE GENOMIC DNA]</scope>
    <source>
        <strain evidence="3">cv. UVA1</strain>
    </source>
</reference>
<name>A0A5A7P0W1_STRAF</name>
<gene>
    <name evidence="2" type="ORF">STAS_01843</name>
</gene>
<protein>
    <submittedName>
        <fullName evidence="2">Adipocyte enhancer-binding protein 1</fullName>
    </submittedName>
</protein>
<evidence type="ECO:0000256" key="1">
    <source>
        <dbReference type="SAM" id="MobiDB-lite"/>
    </source>
</evidence>
<comment type="caution">
    <text evidence="2">The sequence shown here is derived from an EMBL/GenBank/DDBJ whole genome shotgun (WGS) entry which is preliminary data.</text>
</comment>
<sequence length="169" mass="18545">MNFETVSAQCSPEGVANSRGVASQEGKEVHSWQITDWNAENLDSATLQAVLWALQEARRKGWQSIYCQWSFRLTSQKECSTQMRLAEVKIPTIDRAGAPSLMVSMPSRAENSKLCSSSFVAESSNNAFSRATLLRRRSRKLPPSTEIEPPKSNSPVAADPDQAVSRAAG</sequence>
<evidence type="ECO:0000313" key="3">
    <source>
        <dbReference type="Proteomes" id="UP000325081"/>
    </source>
</evidence>
<keyword evidence="3" id="KW-1185">Reference proteome</keyword>
<dbReference type="Proteomes" id="UP000325081">
    <property type="component" value="Unassembled WGS sequence"/>
</dbReference>